<dbReference type="Proteomes" id="UP000238479">
    <property type="component" value="Chromosome 1"/>
</dbReference>
<comment type="caution">
    <text evidence="1">The sequence shown here is derived from an EMBL/GenBank/DDBJ whole genome shotgun (WGS) entry which is preliminary data.</text>
</comment>
<accession>A0A2P6SC84</accession>
<sequence length="88" mass="10461">MSTWWNSETQLWLDRVVCTPCWFDIFCHAWVRHLPPSDSDRVPILLQASFVQLTKRLFHHRFQFEAYWLQHGECDGVVKNAWATDVVG</sequence>
<protein>
    <submittedName>
        <fullName evidence="1">Uncharacterized protein</fullName>
    </submittedName>
</protein>
<gene>
    <name evidence="1" type="ORF">RchiOBHm_Chr1g0334141</name>
</gene>
<evidence type="ECO:0000313" key="2">
    <source>
        <dbReference type="Proteomes" id="UP000238479"/>
    </source>
</evidence>
<dbReference type="PANTHER" id="PTHR33710">
    <property type="entry name" value="BNAC02G09200D PROTEIN"/>
    <property type="match status" value="1"/>
</dbReference>
<dbReference type="Gramene" id="PRQ56290">
    <property type="protein sequence ID" value="PRQ56290"/>
    <property type="gene ID" value="RchiOBHm_Chr1g0334141"/>
</dbReference>
<evidence type="ECO:0000313" key="1">
    <source>
        <dbReference type="EMBL" id="PRQ56290.1"/>
    </source>
</evidence>
<dbReference type="PANTHER" id="PTHR33710:SF71">
    <property type="entry name" value="ENDONUCLEASE_EXONUCLEASE_PHOSPHATASE DOMAIN-CONTAINING PROTEIN"/>
    <property type="match status" value="1"/>
</dbReference>
<dbReference type="AlphaFoldDB" id="A0A2P6SC84"/>
<organism evidence="1 2">
    <name type="scientific">Rosa chinensis</name>
    <name type="common">China rose</name>
    <dbReference type="NCBI Taxonomy" id="74649"/>
    <lineage>
        <taxon>Eukaryota</taxon>
        <taxon>Viridiplantae</taxon>
        <taxon>Streptophyta</taxon>
        <taxon>Embryophyta</taxon>
        <taxon>Tracheophyta</taxon>
        <taxon>Spermatophyta</taxon>
        <taxon>Magnoliopsida</taxon>
        <taxon>eudicotyledons</taxon>
        <taxon>Gunneridae</taxon>
        <taxon>Pentapetalae</taxon>
        <taxon>rosids</taxon>
        <taxon>fabids</taxon>
        <taxon>Rosales</taxon>
        <taxon>Rosaceae</taxon>
        <taxon>Rosoideae</taxon>
        <taxon>Rosoideae incertae sedis</taxon>
        <taxon>Rosa</taxon>
    </lineage>
</organism>
<keyword evidence="2" id="KW-1185">Reference proteome</keyword>
<reference evidence="1 2" key="1">
    <citation type="journal article" date="2018" name="Nat. Genet.">
        <title>The Rosa genome provides new insights in the design of modern roses.</title>
        <authorList>
            <person name="Bendahmane M."/>
        </authorList>
    </citation>
    <scope>NUCLEOTIDE SEQUENCE [LARGE SCALE GENOMIC DNA]</scope>
    <source>
        <strain evidence="2">cv. Old Blush</strain>
    </source>
</reference>
<name>A0A2P6SC84_ROSCH</name>
<dbReference type="EMBL" id="PDCK01000039">
    <property type="protein sequence ID" value="PRQ56290.1"/>
    <property type="molecule type" value="Genomic_DNA"/>
</dbReference>
<proteinExistence type="predicted"/>